<reference evidence="2" key="2">
    <citation type="submission" date="2021-04" db="EMBL/GenBank/DDBJ databases">
        <authorList>
            <person name="Gilroy R."/>
        </authorList>
    </citation>
    <scope>NUCLEOTIDE SEQUENCE</scope>
    <source>
        <strain evidence="2">ChiBcec15-1070</strain>
    </source>
</reference>
<dbReference type="AlphaFoldDB" id="A0A9D1TXE8"/>
<dbReference type="InterPro" id="IPR032774">
    <property type="entry name" value="WG_beta_rep"/>
</dbReference>
<feature type="domain" description="Protein kinase" evidence="1">
    <location>
        <begin position="30"/>
        <end position="299"/>
    </location>
</feature>
<reference evidence="2" key="1">
    <citation type="journal article" date="2021" name="PeerJ">
        <title>Extensive microbial diversity within the chicken gut microbiome revealed by metagenomics and culture.</title>
        <authorList>
            <person name="Gilroy R."/>
            <person name="Ravi A."/>
            <person name="Getino M."/>
            <person name="Pursley I."/>
            <person name="Horton D.L."/>
            <person name="Alikhan N.F."/>
            <person name="Baker D."/>
            <person name="Gharbi K."/>
            <person name="Hall N."/>
            <person name="Watson M."/>
            <person name="Adriaenssens E.M."/>
            <person name="Foster-Nyarko E."/>
            <person name="Jarju S."/>
            <person name="Secka A."/>
            <person name="Antonio M."/>
            <person name="Oren A."/>
            <person name="Chaudhuri R.R."/>
            <person name="La Ragione R."/>
            <person name="Hildebrand F."/>
            <person name="Pallen M.J."/>
        </authorList>
    </citation>
    <scope>NUCLEOTIDE SEQUENCE</scope>
    <source>
        <strain evidence="2">ChiBcec15-1070</strain>
    </source>
</reference>
<name>A0A9D1TXE8_9BACT</name>
<evidence type="ECO:0000313" key="2">
    <source>
        <dbReference type="EMBL" id="HIW10398.1"/>
    </source>
</evidence>
<dbReference type="PROSITE" id="PS50011">
    <property type="entry name" value="PROTEIN_KINASE_DOM"/>
    <property type="match status" value="1"/>
</dbReference>
<gene>
    <name evidence="2" type="ORF">H9888_02750</name>
</gene>
<dbReference type="GO" id="GO:0004672">
    <property type="term" value="F:protein kinase activity"/>
    <property type="evidence" value="ECO:0007669"/>
    <property type="project" value="InterPro"/>
</dbReference>
<dbReference type="InterPro" id="IPR008271">
    <property type="entry name" value="Ser/Thr_kinase_AS"/>
</dbReference>
<dbReference type="Pfam" id="PF00069">
    <property type="entry name" value="Pkinase"/>
    <property type="match status" value="1"/>
</dbReference>
<comment type="caution">
    <text evidence="2">The sequence shown here is derived from an EMBL/GenBank/DDBJ whole genome shotgun (WGS) entry which is preliminary data.</text>
</comment>
<dbReference type="GO" id="GO:0005524">
    <property type="term" value="F:ATP binding"/>
    <property type="evidence" value="ECO:0007669"/>
    <property type="project" value="InterPro"/>
</dbReference>
<dbReference type="PANTHER" id="PTHR37841:SF1">
    <property type="entry name" value="DUF3298 DOMAIN-CONTAINING PROTEIN"/>
    <property type="match status" value="1"/>
</dbReference>
<dbReference type="PANTHER" id="PTHR37841">
    <property type="entry name" value="GLR2918 PROTEIN"/>
    <property type="match status" value="1"/>
</dbReference>
<evidence type="ECO:0000313" key="3">
    <source>
        <dbReference type="Proteomes" id="UP000823926"/>
    </source>
</evidence>
<evidence type="ECO:0000259" key="1">
    <source>
        <dbReference type="PROSITE" id="PS50011"/>
    </source>
</evidence>
<dbReference type="InterPro" id="IPR000719">
    <property type="entry name" value="Prot_kinase_dom"/>
</dbReference>
<organism evidence="2 3">
    <name type="scientific">Candidatus Rikenella faecigallinarum</name>
    <dbReference type="NCBI Taxonomy" id="2838745"/>
    <lineage>
        <taxon>Bacteria</taxon>
        <taxon>Pseudomonadati</taxon>
        <taxon>Bacteroidota</taxon>
        <taxon>Bacteroidia</taxon>
        <taxon>Bacteroidales</taxon>
        <taxon>Rikenellaceae</taxon>
        <taxon>Rikenella</taxon>
    </lineage>
</organism>
<dbReference type="Proteomes" id="UP000823926">
    <property type="component" value="Unassembled WGS sequence"/>
</dbReference>
<protein>
    <submittedName>
        <fullName evidence="2">WG repeat-containing protein</fullName>
    </submittedName>
</protein>
<dbReference type="InterPro" id="IPR011009">
    <property type="entry name" value="Kinase-like_dom_sf"/>
</dbReference>
<proteinExistence type="predicted"/>
<dbReference type="EMBL" id="DXHL01000016">
    <property type="protein sequence ID" value="HIW10398.1"/>
    <property type="molecule type" value="Genomic_DNA"/>
</dbReference>
<dbReference type="PROSITE" id="PS00108">
    <property type="entry name" value="PROTEIN_KINASE_ST"/>
    <property type="match status" value="1"/>
</dbReference>
<dbReference type="SUPFAM" id="SSF56112">
    <property type="entry name" value="Protein kinase-like (PK-like)"/>
    <property type="match status" value="1"/>
</dbReference>
<dbReference type="Gene3D" id="1.10.510.10">
    <property type="entry name" value="Transferase(Phosphotransferase) domain 1"/>
    <property type="match status" value="1"/>
</dbReference>
<sequence>MVMQYPTALRYAETILNPEGLFRSLSGLVASDPLEYSSGSFGVVFRVRVEGVPYALKCFTRHQPGRAEAYRRMERALAPCWERGASYVVPFRWLEEEMTVFGEDDRVMQQSAVLMEWVEGRSLTEVLAEATVARDRERLAGVAEAFDRMALWLLEQPFAHGDLKPDNVMVRGDGTLVLVDYDGLYLPEMAGERAREVGTVGFRHPGRTEGTFGKHIDDFSIALMSLGLRAVAQWPELYEQYGEGTTLLFDPALLASGACPAHQWLADTPLAADPLYAMLGSGDEELPALREALRRHLSDAEQTAARLEAYGYVGEAGAEGLRLVRQEGRYGFVTADGACVVPCCYDRAREFSEGVAAVCLNGLWGFVGTHGEWLCEPQYDDCGDFSEGVAPVSVGGRWSYVGRDFRLLSRPRFDDAWPMAEGRGLVRRGVRYGYVGMDGQMVIAARYDFAQGFARGWRV</sequence>
<accession>A0A9D1TXE8</accession>
<dbReference type="Pfam" id="PF14903">
    <property type="entry name" value="WG_beta_rep"/>
    <property type="match status" value="2"/>
</dbReference>